<evidence type="ECO:0000256" key="1">
    <source>
        <dbReference type="ARBA" id="ARBA00001933"/>
    </source>
</evidence>
<dbReference type="Gene3D" id="3.40.640.10">
    <property type="entry name" value="Type I PLP-dependent aspartate aminotransferase-like (Major domain)"/>
    <property type="match status" value="1"/>
</dbReference>
<comment type="caution">
    <text evidence="4">The sequence shown here is derived from an EMBL/GenBank/DDBJ whole genome shotgun (WGS) entry which is preliminary data.</text>
</comment>
<evidence type="ECO:0000313" key="5">
    <source>
        <dbReference type="Proteomes" id="UP001259347"/>
    </source>
</evidence>
<keyword evidence="5" id="KW-1185">Reference proteome</keyword>
<protein>
    <submittedName>
        <fullName evidence="4">Pyridoxal phosphate-dependent enzyme</fullName>
    </submittedName>
</protein>
<organism evidence="4 5">
    <name type="scientific">Microbacterium resistens</name>
    <dbReference type="NCBI Taxonomy" id="156977"/>
    <lineage>
        <taxon>Bacteria</taxon>
        <taxon>Bacillati</taxon>
        <taxon>Actinomycetota</taxon>
        <taxon>Actinomycetes</taxon>
        <taxon>Micrococcales</taxon>
        <taxon>Microbacteriaceae</taxon>
        <taxon>Microbacterium</taxon>
    </lineage>
</organism>
<dbReference type="Pfam" id="PF03841">
    <property type="entry name" value="SelA"/>
    <property type="match status" value="1"/>
</dbReference>
<sequence>MTAGHWADLGLPRVVNAAGKMTYLGSATLSPGVVAAMSAAAVEPVEMARLKHAAGARIAELIGAESAQVVSSAASGIALAVAAVVVGRDLSAIESVPVPGTTRRRVLLQNAHAVHFGAPITQMVRLGGGLPVEVGSANRCTPAHLAEAIDADTAAVLHVVSHHVMAESEVSLEESIAIAHAAGVPVIVDAAAETDLRGYAGSGADLVCFSGHKAIGGPTAGVVAGKSVLVASCAAQEVGIGRAMKVGKETIAGVLAAVEEYLRVPPDPEELHARLASVVEAAGDGLRARFEVVLDPTRPIPRLVIEPSDDAHLTARELGDVLEMGSPSIRTRNHEAARGRIAVDPRELTDEDAREVGRALRRLLTGEES</sequence>
<gene>
    <name evidence="4" type="ORF">J2Y69_000818</name>
</gene>
<dbReference type="InterPro" id="IPR015424">
    <property type="entry name" value="PyrdxlP-dep_Trfase"/>
</dbReference>
<proteinExistence type="inferred from homology"/>
<dbReference type="EMBL" id="JAVDUM010000003">
    <property type="protein sequence ID" value="MDR6866226.1"/>
    <property type="molecule type" value="Genomic_DNA"/>
</dbReference>
<evidence type="ECO:0000313" key="4">
    <source>
        <dbReference type="EMBL" id="MDR6866226.1"/>
    </source>
</evidence>
<comment type="cofactor">
    <cofactor evidence="1">
        <name>pyridoxal 5'-phosphate</name>
        <dbReference type="ChEBI" id="CHEBI:597326"/>
    </cofactor>
</comment>
<name>A0ABU1S9E4_9MICO</name>
<dbReference type="InterPro" id="IPR018319">
    <property type="entry name" value="SelA-like"/>
</dbReference>
<dbReference type="PANTHER" id="PTHR32328:SF0">
    <property type="entry name" value="L-SERYL-TRNA(SEC) SELENIUM TRANSFERASE"/>
    <property type="match status" value="1"/>
</dbReference>
<accession>A0ABU1S9E4</accession>
<dbReference type="InterPro" id="IPR015421">
    <property type="entry name" value="PyrdxlP-dep_Trfase_major"/>
</dbReference>
<comment type="similarity">
    <text evidence="3">Belongs to the SelA family.</text>
</comment>
<dbReference type="RefSeq" id="WP_310017838.1">
    <property type="nucleotide sequence ID" value="NZ_JAVDUM010000003.1"/>
</dbReference>
<dbReference type="Proteomes" id="UP001259347">
    <property type="component" value="Unassembled WGS sequence"/>
</dbReference>
<keyword evidence="2" id="KW-0663">Pyridoxal phosphate</keyword>
<reference evidence="4 5" key="1">
    <citation type="submission" date="2023-07" db="EMBL/GenBank/DDBJ databases">
        <title>Sorghum-associated microbial communities from plants grown in Nebraska, USA.</title>
        <authorList>
            <person name="Schachtman D."/>
        </authorList>
    </citation>
    <scope>NUCLEOTIDE SEQUENCE [LARGE SCALE GENOMIC DNA]</scope>
    <source>
        <strain evidence="4 5">2980</strain>
    </source>
</reference>
<dbReference type="SUPFAM" id="SSF53383">
    <property type="entry name" value="PLP-dependent transferases"/>
    <property type="match status" value="1"/>
</dbReference>
<dbReference type="PANTHER" id="PTHR32328">
    <property type="entry name" value="L-SERYL-TRNA(SEC) SELENIUM TRANSFERASE"/>
    <property type="match status" value="1"/>
</dbReference>
<evidence type="ECO:0000256" key="3">
    <source>
        <dbReference type="ARBA" id="ARBA00044507"/>
    </source>
</evidence>
<evidence type="ECO:0000256" key="2">
    <source>
        <dbReference type="ARBA" id="ARBA00022898"/>
    </source>
</evidence>